<dbReference type="AlphaFoldDB" id="A0A9P8LCN6"/>
<feature type="compositionally biased region" description="Basic residues" evidence="13">
    <location>
        <begin position="156"/>
        <end position="165"/>
    </location>
</feature>
<evidence type="ECO:0000256" key="6">
    <source>
        <dbReference type="ARBA" id="ARBA00022723"/>
    </source>
</evidence>
<dbReference type="CDD" id="cd16651">
    <property type="entry name" value="SPL-RING_NSE2"/>
    <property type="match status" value="1"/>
</dbReference>
<dbReference type="Proteomes" id="UP000750711">
    <property type="component" value="Unassembled WGS sequence"/>
</dbReference>
<dbReference type="GO" id="GO:0061665">
    <property type="term" value="F:SUMO ligase activity"/>
    <property type="evidence" value="ECO:0007669"/>
    <property type="project" value="TreeGrafter"/>
</dbReference>
<dbReference type="InterPro" id="IPR003613">
    <property type="entry name" value="Ubox_domain"/>
</dbReference>
<gene>
    <name evidence="15" type="ORF">GP486_003556</name>
</gene>
<evidence type="ECO:0000256" key="1">
    <source>
        <dbReference type="ARBA" id="ARBA00004123"/>
    </source>
</evidence>
<feature type="region of interest" description="Disordered" evidence="13">
    <location>
        <begin position="361"/>
        <end position="418"/>
    </location>
</feature>
<dbReference type="EMBL" id="JAGHQM010000488">
    <property type="protein sequence ID" value="KAH0559925.1"/>
    <property type="molecule type" value="Genomic_DNA"/>
</dbReference>
<accession>A0A9P8LCN6</accession>
<keyword evidence="11" id="KW-0539">Nucleus</keyword>
<feature type="compositionally biased region" description="Basic and acidic residues" evidence="13">
    <location>
        <begin position="97"/>
        <end position="109"/>
    </location>
</feature>
<feature type="region of interest" description="Disordered" evidence="13">
    <location>
        <begin position="68"/>
        <end position="109"/>
    </location>
</feature>
<dbReference type="PROSITE" id="PS51044">
    <property type="entry name" value="ZF_SP_RING"/>
    <property type="match status" value="1"/>
</dbReference>
<dbReference type="EC" id="5.2.1.8" evidence="4"/>
<keyword evidence="7 12" id="KW-0863">Zinc-finger</keyword>
<dbReference type="InterPro" id="IPR026846">
    <property type="entry name" value="Nse2(Mms21)"/>
</dbReference>
<evidence type="ECO:0000256" key="8">
    <source>
        <dbReference type="ARBA" id="ARBA00022786"/>
    </source>
</evidence>
<sequence>MPAQARTSNAARHRTDLPAYQPQEQPTTAAQARQIESLSQSHSFAKLKRHLQDASDAVSTVAGEINDRSMIMQETHKRRRARRIQQGLEDDENEDEQSQRVEEYTETAERMTDEMEAVTRDIIDSSERVKAAEGALKDLARNIAIGPAASQAGSSGHRRRRRRRGSSGSESDEPEHGASPDRVPAENHPGPLEMLKGRLSQHKAQYESQSLHARYANHNNYIGFKRVVHDSRHPDNAPPLPNSTTWFPSDGRNSRSAVGRARRGVPAENADDDIEIEGEHISLKCPLTLLPFEDPVTSKKCPHSFERSAILPMIQNSEARVGGVRRGEGERAVKCPICEEMLTINDLYSDKVLLRRIKRQQRGGSAGSGDESEEGLGHTQPEEISEDFGENIDEFEDEKRVLAASRSTTTPRIKQREG</sequence>
<evidence type="ECO:0000256" key="10">
    <source>
        <dbReference type="ARBA" id="ARBA00023110"/>
    </source>
</evidence>
<feature type="compositionally biased region" description="Polar residues" evidence="13">
    <location>
        <begin position="1"/>
        <end position="10"/>
    </location>
</feature>
<keyword evidence="5" id="KW-0808">Transferase</keyword>
<keyword evidence="9" id="KW-0862">Zinc</keyword>
<dbReference type="Gene3D" id="3.30.40.10">
    <property type="entry name" value="Zinc/RING finger domain, C3HC4 (zinc finger)"/>
    <property type="match status" value="1"/>
</dbReference>
<evidence type="ECO:0000256" key="11">
    <source>
        <dbReference type="ARBA" id="ARBA00023242"/>
    </source>
</evidence>
<dbReference type="SMART" id="SM00504">
    <property type="entry name" value="Ubox"/>
    <property type="match status" value="1"/>
</dbReference>
<evidence type="ECO:0000256" key="5">
    <source>
        <dbReference type="ARBA" id="ARBA00022679"/>
    </source>
</evidence>
<keyword evidence="10" id="KW-0413">Isomerase</keyword>
<protein>
    <recommendedName>
        <fullName evidence="4">peptidylprolyl isomerase</fullName>
        <ecNumber evidence="4">5.2.1.8</ecNumber>
    </recommendedName>
</protein>
<evidence type="ECO:0000313" key="15">
    <source>
        <dbReference type="EMBL" id="KAH0559925.1"/>
    </source>
</evidence>
<keyword evidence="16" id="KW-1185">Reference proteome</keyword>
<dbReference type="PANTHER" id="PTHR21330">
    <property type="entry name" value="E3 SUMO-PROTEIN LIGASE NSE2"/>
    <property type="match status" value="1"/>
</dbReference>
<dbReference type="GO" id="GO:0016925">
    <property type="term" value="P:protein sumoylation"/>
    <property type="evidence" value="ECO:0007669"/>
    <property type="project" value="TreeGrafter"/>
</dbReference>
<feature type="region of interest" description="Disordered" evidence="13">
    <location>
        <begin position="239"/>
        <end position="266"/>
    </location>
</feature>
<feature type="region of interest" description="Disordered" evidence="13">
    <location>
        <begin position="1"/>
        <end position="41"/>
    </location>
</feature>
<dbReference type="PANTHER" id="PTHR21330:SF1">
    <property type="entry name" value="E3 SUMO-PROTEIN LIGASE NSE2"/>
    <property type="match status" value="1"/>
</dbReference>
<evidence type="ECO:0000256" key="12">
    <source>
        <dbReference type="PROSITE-ProRule" id="PRU00452"/>
    </source>
</evidence>
<comment type="similarity">
    <text evidence="3">Belongs to the NSE2 family.</text>
</comment>
<evidence type="ECO:0000313" key="16">
    <source>
        <dbReference type="Proteomes" id="UP000750711"/>
    </source>
</evidence>
<comment type="pathway">
    <text evidence="2">Protein modification; protein sumoylation.</text>
</comment>
<dbReference type="GO" id="GO:0008270">
    <property type="term" value="F:zinc ion binding"/>
    <property type="evidence" value="ECO:0007669"/>
    <property type="project" value="UniProtKB-KW"/>
</dbReference>
<feature type="compositionally biased region" description="Basic and acidic residues" evidence="13">
    <location>
        <begin position="174"/>
        <end position="185"/>
    </location>
</feature>
<keyword evidence="6" id="KW-0479">Metal-binding</keyword>
<feature type="compositionally biased region" description="Acidic residues" evidence="13">
    <location>
        <begin position="383"/>
        <end position="396"/>
    </location>
</feature>
<evidence type="ECO:0000256" key="9">
    <source>
        <dbReference type="ARBA" id="ARBA00022833"/>
    </source>
</evidence>
<evidence type="ECO:0000256" key="3">
    <source>
        <dbReference type="ARBA" id="ARBA00008212"/>
    </source>
</evidence>
<dbReference type="GO" id="GO:0004842">
    <property type="term" value="F:ubiquitin-protein transferase activity"/>
    <property type="evidence" value="ECO:0007669"/>
    <property type="project" value="InterPro"/>
</dbReference>
<dbReference type="SUPFAM" id="SSF57850">
    <property type="entry name" value="RING/U-box"/>
    <property type="match status" value="1"/>
</dbReference>
<feature type="compositionally biased region" description="Low complexity" evidence="13">
    <location>
        <begin position="18"/>
        <end position="32"/>
    </location>
</feature>
<name>A0A9P8LCN6_9PEZI</name>
<proteinExistence type="inferred from homology"/>
<comment type="subcellular location">
    <subcellularLocation>
        <location evidence="1">Nucleus</location>
    </subcellularLocation>
</comment>
<evidence type="ECO:0000256" key="7">
    <source>
        <dbReference type="ARBA" id="ARBA00022771"/>
    </source>
</evidence>
<keyword evidence="10" id="KW-0697">Rotamase</keyword>
<organism evidence="15 16">
    <name type="scientific">Trichoglossum hirsutum</name>
    <dbReference type="NCBI Taxonomy" id="265104"/>
    <lineage>
        <taxon>Eukaryota</taxon>
        <taxon>Fungi</taxon>
        <taxon>Dikarya</taxon>
        <taxon>Ascomycota</taxon>
        <taxon>Pezizomycotina</taxon>
        <taxon>Geoglossomycetes</taxon>
        <taxon>Geoglossales</taxon>
        <taxon>Geoglossaceae</taxon>
        <taxon>Trichoglossum</taxon>
    </lineage>
</organism>
<dbReference type="GO" id="GO:0030915">
    <property type="term" value="C:Smc5-Smc6 complex"/>
    <property type="evidence" value="ECO:0007669"/>
    <property type="project" value="InterPro"/>
</dbReference>
<dbReference type="InterPro" id="IPR004181">
    <property type="entry name" value="Znf_MIZ"/>
</dbReference>
<dbReference type="InterPro" id="IPR013083">
    <property type="entry name" value="Znf_RING/FYVE/PHD"/>
</dbReference>
<evidence type="ECO:0000256" key="2">
    <source>
        <dbReference type="ARBA" id="ARBA00004718"/>
    </source>
</evidence>
<reference evidence="15" key="1">
    <citation type="submission" date="2021-03" db="EMBL/GenBank/DDBJ databases">
        <title>Comparative genomics and phylogenomic investigation of the class Geoglossomycetes provide insights into ecological specialization and systematics.</title>
        <authorList>
            <person name="Melie T."/>
            <person name="Pirro S."/>
            <person name="Miller A.N."/>
            <person name="Quandt A."/>
        </authorList>
    </citation>
    <scope>NUCLEOTIDE SEQUENCE</scope>
    <source>
        <strain evidence="15">CAQ_001_2017</strain>
    </source>
</reference>
<evidence type="ECO:0000256" key="4">
    <source>
        <dbReference type="ARBA" id="ARBA00013194"/>
    </source>
</evidence>
<comment type="caution">
    <text evidence="15">The sequence shown here is derived from an EMBL/GenBank/DDBJ whole genome shotgun (WGS) entry which is preliminary data.</text>
</comment>
<keyword evidence="8" id="KW-0833">Ubl conjugation pathway</keyword>
<dbReference type="GO" id="GO:0016567">
    <property type="term" value="P:protein ubiquitination"/>
    <property type="evidence" value="ECO:0007669"/>
    <property type="project" value="InterPro"/>
</dbReference>
<dbReference type="GO" id="GO:0000724">
    <property type="term" value="P:double-strand break repair via homologous recombination"/>
    <property type="evidence" value="ECO:0007669"/>
    <property type="project" value="InterPro"/>
</dbReference>
<feature type="region of interest" description="Disordered" evidence="13">
    <location>
        <begin position="147"/>
        <end position="193"/>
    </location>
</feature>
<dbReference type="GO" id="GO:0005634">
    <property type="term" value="C:nucleus"/>
    <property type="evidence" value="ECO:0007669"/>
    <property type="project" value="UniProtKB-SubCell"/>
</dbReference>
<dbReference type="Pfam" id="PF11789">
    <property type="entry name" value="zf-Nse"/>
    <property type="match status" value="1"/>
</dbReference>
<feature type="domain" description="SP-RING-type" evidence="14">
    <location>
        <begin position="270"/>
        <end position="362"/>
    </location>
</feature>
<dbReference type="GO" id="GO:0003755">
    <property type="term" value="F:peptidyl-prolyl cis-trans isomerase activity"/>
    <property type="evidence" value="ECO:0007669"/>
    <property type="project" value="UniProtKB-KW"/>
</dbReference>
<evidence type="ECO:0000256" key="13">
    <source>
        <dbReference type="SAM" id="MobiDB-lite"/>
    </source>
</evidence>
<evidence type="ECO:0000259" key="14">
    <source>
        <dbReference type="PROSITE" id="PS51044"/>
    </source>
</evidence>